<dbReference type="EMBL" id="CP097510">
    <property type="protein sequence ID" value="URE29160.1"/>
    <property type="molecule type" value="Genomic_DNA"/>
</dbReference>
<evidence type="ECO:0000256" key="1">
    <source>
        <dbReference type="SAM" id="Coils"/>
    </source>
</evidence>
<sequence length="210" mass="23547">MAMAMADGRAVGDARVAMTCDASVATTSVASAMAIKRCRLSECDRTVVGAPRCAVILMQCSGARPIRPPPSLSSLRVICSSSDLEGWLSWFPPRMSRAPPSDADKGSPFRNYELKEESLLKLVDCEKRCRELQAQLSSLEREVPLLEDRLEKRRVRVLFPFLCQNEARLSDVALQKCIIAWNDLEMEENFWVATYGKSSKTWNKVDDDVR</sequence>
<protein>
    <submittedName>
        <fullName evidence="2">Uncharacterized protein</fullName>
    </submittedName>
</protein>
<reference evidence="2" key="1">
    <citation type="submission" date="2022-05" db="EMBL/GenBank/DDBJ databases">
        <title>The Musa troglodytarum L. genome provides insights into the mechanism of non-climacteric behaviour and enrichment of carotenoids.</title>
        <authorList>
            <person name="Wang J."/>
        </authorList>
    </citation>
    <scope>NUCLEOTIDE SEQUENCE</scope>
    <source>
        <tissue evidence="2">Leaf</tissue>
    </source>
</reference>
<feature type="coiled-coil region" evidence="1">
    <location>
        <begin position="115"/>
        <end position="149"/>
    </location>
</feature>
<proteinExistence type="predicted"/>
<dbReference type="AlphaFoldDB" id="A0A9E7H975"/>
<gene>
    <name evidence="2" type="ORF">MUK42_12819</name>
</gene>
<keyword evidence="3" id="KW-1185">Reference proteome</keyword>
<name>A0A9E7H975_9LILI</name>
<evidence type="ECO:0000313" key="2">
    <source>
        <dbReference type="EMBL" id="URE29160.1"/>
    </source>
</evidence>
<organism evidence="2 3">
    <name type="scientific">Musa troglodytarum</name>
    <name type="common">fe'i banana</name>
    <dbReference type="NCBI Taxonomy" id="320322"/>
    <lineage>
        <taxon>Eukaryota</taxon>
        <taxon>Viridiplantae</taxon>
        <taxon>Streptophyta</taxon>
        <taxon>Embryophyta</taxon>
        <taxon>Tracheophyta</taxon>
        <taxon>Spermatophyta</taxon>
        <taxon>Magnoliopsida</taxon>
        <taxon>Liliopsida</taxon>
        <taxon>Zingiberales</taxon>
        <taxon>Musaceae</taxon>
        <taxon>Musa</taxon>
    </lineage>
</organism>
<dbReference type="Proteomes" id="UP001055439">
    <property type="component" value="Chromosome 8"/>
</dbReference>
<keyword evidence="1" id="KW-0175">Coiled coil</keyword>
<evidence type="ECO:0000313" key="3">
    <source>
        <dbReference type="Proteomes" id="UP001055439"/>
    </source>
</evidence>
<accession>A0A9E7H975</accession>